<evidence type="ECO:0000313" key="2">
    <source>
        <dbReference type="EMBL" id="HEB94815.1"/>
    </source>
</evidence>
<dbReference type="InterPro" id="IPR005302">
    <property type="entry name" value="MoCF_Sase_C"/>
</dbReference>
<dbReference type="AlphaFoldDB" id="A0A831RKT7"/>
<reference evidence="2" key="1">
    <citation type="journal article" date="2020" name="mSystems">
        <title>Genome- and Community-Level Interaction Insights into Carbon Utilization and Element Cycling Functions of Hydrothermarchaeota in Hydrothermal Sediment.</title>
        <authorList>
            <person name="Zhou Z."/>
            <person name="Liu Y."/>
            <person name="Xu W."/>
            <person name="Pan J."/>
            <person name="Luo Z.H."/>
            <person name="Li M."/>
        </authorList>
    </citation>
    <scope>NUCLEOTIDE SEQUENCE [LARGE SCALE GENOMIC DNA]</scope>
    <source>
        <strain evidence="2">HyVt-443</strain>
    </source>
</reference>
<dbReference type="Pfam" id="PF03473">
    <property type="entry name" value="MOSC"/>
    <property type="match status" value="1"/>
</dbReference>
<dbReference type="PANTHER" id="PTHR14237">
    <property type="entry name" value="MOLYBDOPTERIN COFACTOR SULFURASE MOSC"/>
    <property type="match status" value="1"/>
</dbReference>
<dbReference type="EMBL" id="DRKP01000004">
    <property type="protein sequence ID" value="HEB94815.1"/>
    <property type="molecule type" value="Genomic_DNA"/>
</dbReference>
<accession>A0A831RKT7</accession>
<dbReference type="PANTHER" id="PTHR14237:SF19">
    <property type="entry name" value="MITOCHONDRIAL AMIDOXIME REDUCING COMPONENT 1"/>
    <property type="match status" value="1"/>
</dbReference>
<dbReference type="InterPro" id="IPR005303">
    <property type="entry name" value="MOCOS_middle"/>
</dbReference>
<dbReference type="SUPFAM" id="SSF141673">
    <property type="entry name" value="MOSC N-terminal domain-like"/>
    <property type="match status" value="1"/>
</dbReference>
<name>A0A831RKT7_9GAMM</name>
<dbReference type="SUPFAM" id="SSF50800">
    <property type="entry name" value="PK beta-barrel domain-like"/>
    <property type="match status" value="1"/>
</dbReference>
<evidence type="ECO:0000259" key="1">
    <source>
        <dbReference type="PROSITE" id="PS51340"/>
    </source>
</evidence>
<dbReference type="Proteomes" id="UP000886251">
    <property type="component" value="Unassembled WGS sequence"/>
</dbReference>
<proteinExistence type="predicted"/>
<dbReference type="PROSITE" id="PS51340">
    <property type="entry name" value="MOSC"/>
    <property type="match status" value="1"/>
</dbReference>
<dbReference type="GO" id="GO:0030170">
    <property type="term" value="F:pyridoxal phosphate binding"/>
    <property type="evidence" value="ECO:0007669"/>
    <property type="project" value="InterPro"/>
</dbReference>
<organism evidence="2">
    <name type="scientific">Sedimenticola thiotaurini</name>
    <dbReference type="NCBI Taxonomy" id="1543721"/>
    <lineage>
        <taxon>Bacteria</taxon>
        <taxon>Pseudomonadati</taxon>
        <taxon>Pseudomonadota</taxon>
        <taxon>Gammaproteobacteria</taxon>
        <taxon>Chromatiales</taxon>
        <taxon>Sedimenticolaceae</taxon>
        <taxon>Sedimenticola</taxon>
    </lineage>
</organism>
<comment type="caution">
    <text evidence="2">The sequence shown here is derived from an EMBL/GenBank/DDBJ whole genome shotgun (WGS) entry which is preliminary data.</text>
</comment>
<dbReference type="GO" id="GO:0030151">
    <property type="term" value="F:molybdenum ion binding"/>
    <property type="evidence" value="ECO:0007669"/>
    <property type="project" value="InterPro"/>
</dbReference>
<dbReference type="GO" id="GO:0003824">
    <property type="term" value="F:catalytic activity"/>
    <property type="evidence" value="ECO:0007669"/>
    <property type="project" value="InterPro"/>
</dbReference>
<dbReference type="InterPro" id="IPR011037">
    <property type="entry name" value="Pyrv_Knase-like_insert_dom_sf"/>
</dbReference>
<sequence length="268" mass="30405">MSDILLSELHFYPVKSLRGVKLQRAPVDRRGIRRDRHWMVVDESGRFLTQRQESRMALIGTRLIPGGLRLCAPGMADLELPFEEGSGEPLQVQVWEDLCQARAAGPAADQWLGRFLGRPCRLVYLPEESRRPVDPAFATPQDQTGFSDGFPFLLISQASLDDLNARLSRPVPMRRFRPNLVVQGCAPYAEDRWRRIRIGAVEFRVVKPCSRCAIPTIDIDTGERGQEPLRTLGQYRRRGNKVYFGQNLLHDGTGVLETGLRVEVLEQE</sequence>
<protein>
    <submittedName>
        <fullName evidence="2">MOSC domain-containing protein</fullName>
    </submittedName>
</protein>
<dbReference type="Pfam" id="PF03476">
    <property type="entry name" value="MOSC_N"/>
    <property type="match status" value="1"/>
</dbReference>
<gene>
    <name evidence="2" type="ORF">ENI96_00090</name>
</gene>
<feature type="domain" description="MOSC" evidence="1">
    <location>
        <begin position="117"/>
        <end position="265"/>
    </location>
</feature>